<dbReference type="InterPro" id="IPR007632">
    <property type="entry name" value="Anoctamin"/>
</dbReference>
<evidence type="ECO:0000256" key="4">
    <source>
        <dbReference type="ARBA" id="ARBA00022989"/>
    </source>
</evidence>
<feature type="transmembrane region" description="Helical" evidence="6">
    <location>
        <begin position="60"/>
        <end position="86"/>
    </location>
</feature>
<evidence type="ECO:0000313" key="10">
    <source>
        <dbReference type="EMBL" id="CAF3688007.1"/>
    </source>
</evidence>
<evidence type="ECO:0000313" key="12">
    <source>
        <dbReference type="Proteomes" id="UP000663829"/>
    </source>
</evidence>
<dbReference type="Proteomes" id="UP000681722">
    <property type="component" value="Unassembled WGS sequence"/>
</dbReference>
<feature type="transmembrane region" description="Helical" evidence="6">
    <location>
        <begin position="382"/>
        <end position="400"/>
    </location>
</feature>
<comment type="caution">
    <text evidence="6">Lacks conserved residue(s) required for the propagation of feature annotation.</text>
</comment>
<name>A0A814A1G6_9BILA</name>
<accession>A0A814A1G6</accession>
<feature type="domain" description="Anoctamin transmembrane" evidence="7">
    <location>
        <begin position="152"/>
        <end position="416"/>
    </location>
</feature>
<dbReference type="Proteomes" id="UP000663829">
    <property type="component" value="Unassembled WGS sequence"/>
</dbReference>
<evidence type="ECO:0000313" key="11">
    <source>
        <dbReference type="EMBL" id="CAF3746523.1"/>
    </source>
</evidence>
<gene>
    <name evidence="8" type="ORF">GPM918_LOCUS8907</name>
    <name evidence="9" type="ORF">OVA965_LOCUS13319</name>
    <name evidence="10" type="ORF">SRO942_LOCUS8908</name>
    <name evidence="11" type="ORF">TMI583_LOCUS13322</name>
</gene>
<keyword evidence="3 6" id="KW-0812">Transmembrane</keyword>
<evidence type="ECO:0000256" key="2">
    <source>
        <dbReference type="ARBA" id="ARBA00009671"/>
    </source>
</evidence>
<sequence>MLLIFSNKTIRKQAELAYFWNTLDLNDNLLEDPRPKFKGQYRLSPITNKDETYYPHWKRLIFRCFVTIPVLTSNILLVALCMLLIFRFQSWIDHNVKAGNLPHLMSLTQFSPKILLAIMTTIFSDLYKKISRWLNDKENYREQSEYDKQMITKLFAQLLAIFVIKQFWRNIKEALVPYFVANTKLSVLIKLSKKERDRYEDKKELNKKLKQILDEWECSQDKTETKLLNTQNSETYDYSTQAVDKTLTDHSFEELHRKPSLATFETLTLSQAEIECSQPKFPDLYEDYLEMIMQFGYIIFFSSKFPLAAFFSLLNNIVEIRTDAFKICMIYQRPFTQRVKDIGHWQNVLELMIIAAVIVNCTLCCVKGIFRRILPMPFAAEIFILVLIEHVLILICQLIRSSVEKTPYWVRVEKAKLEYRRRDALKKLECDNLRFKDEEQQECRTTSNVINN</sequence>
<proteinExistence type="inferred from homology"/>
<keyword evidence="4 6" id="KW-1133">Transmembrane helix</keyword>
<keyword evidence="5 6" id="KW-0472">Membrane</keyword>
<evidence type="ECO:0000256" key="1">
    <source>
        <dbReference type="ARBA" id="ARBA00004141"/>
    </source>
</evidence>
<evidence type="ECO:0000256" key="5">
    <source>
        <dbReference type="ARBA" id="ARBA00023136"/>
    </source>
</evidence>
<dbReference type="PANTHER" id="PTHR12308">
    <property type="entry name" value="ANOCTAMIN"/>
    <property type="match status" value="1"/>
</dbReference>
<comment type="similarity">
    <text evidence="2 6">Belongs to the anoctamin family.</text>
</comment>
<dbReference type="GO" id="GO:0005886">
    <property type="term" value="C:plasma membrane"/>
    <property type="evidence" value="ECO:0007669"/>
    <property type="project" value="TreeGrafter"/>
</dbReference>
<evidence type="ECO:0000259" key="7">
    <source>
        <dbReference type="Pfam" id="PF04547"/>
    </source>
</evidence>
<dbReference type="AlphaFoldDB" id="A0A814A1G6"/>
<dbReference type="PANTHER" id="PTHR12308:SF51">
    <property type="entry name" value="ANOCTAMIN-8"/>
    <property type="match status" value="1"/>
</dbReference>
<comment type="caution">
    <text evidence="8">The sequence shown here is derived from an EMBL/GenBank/DDBJ whole genome shotgun (WGS) entry which is preliminary data.</text>
</comment>
<feature type="transmembrane region" description="Helical" evidence="6">
    <location>
        <begin position="351"/>
        <end position="370"/>
    </location>
</feature>
<reference evidence="8" key="1">
    <citation type="submission" date="2021-02" db="EMBL/GenBank/DDBJ databases">
        <authorList>
            <person name="Nowell W R."/>
        </authorList>
    </citation>
    <scope>NUCLEOTIDE SEQUENCE</scope>
</reference>
<feature type="transmembrane region" description="Helical" evidence="6">
    <location>
        <begin position="106"/>
        <end position="127"/>
    </location>
</feature>
<dbReference type="EMBL" id="CAJOBC010001606">
    <property type="protein sequence ID" value="CAF3688007.1"/>
    <property type="molecule type" value="Genomic_DNA"/>
</dbReference>
<dbReference type="InterPro" id="IPR049452">
    <property type="entry name" value="Anoctamin_TM"/>
</dbReference>
<keyword evidence="12" id="KW-1185">Reference proteome</keyword>
<protein>
    <recommendedName>
        <fullName evidence="6">Anoctamin</fullName>
    </recommendedName>
</protein>
<dbReference type="OrthoDB" id="296386at2759"/>
<evidence type="ECO:0000256" key="3">
    <source>
        <dbReference type="ARBA" id="ARBA00022692"/>
    </source>
</evidence>
<dbReference type="EMBL" id="CAJNOK010005523">
    <property type="protein sequence ID" value="CAF0975749.1"/>
    <property type="molecule type" value="Genomic_DNA"/>
</dbReference>
<evidence type="ECO:0000313" key="9">
    <source>
        <dbReference type="EMBL" id="CAF0975749.1"/>
    </source>
</evidence>
<dbReference type="Proteomes" id="UP000682733">
    <property type="component" value="Unassembled WGS sequence"/>
</dbReference>
<dbReference type="GO" id="GO:0005254">
    <property type="term" value="F:chloride channel activity"/>
    <property type="evidence" value="ECO:0007669"/>
    <property type="project" value="TreeGrafter"/>
</dbReference>
<feature type="transmembrane region" description="Helical" evidence="6">
    <location>
        <begin position="295"/>
        <end position="314"/>
    </location>
</feature>
<evidence type="ECO:0000313" key="8">
    <source>
        <dbReference type="EMBL" id="CAF0906288.1"/>
    </source>
</evidence>
<organism evidence="8 12">
    <name type="scientific">Didymodactylos carnosus</name>
    <dbReference type="NCBI Taxonomy" id="1234261"/>
    <lineage>
        <taxon>Eukaryota</taxon>
        <taxon>Metazoa</taxon>
        <taxon>Spiralia</taxon>
        <taxon>Gnathifera</taxon>
        <taxon>Rotifera</taxon>
        <taxon>Eurotatoria</taxon>
        <taxon>Bdelloidea</taxon>
        <taxon>Philodinida</taxon>
        <taxon>Philodinidae</taxon>
        <taxon>Didymodactylos</taxon>
    </lineage>
</organism>
<evidence type="ECO:0000256" key="6">
    <source>
        <dbReference type="RuleBase" id="RU280814"/>
    </source>
</evidence>
<dbReference type="Proteomes" id="UP000677228">
    <property type="component" value="Unassembled WGS sequence"/>
</dbReference>
<dbReference type="EMBL" id="CAJNOQ010001606">
    <property type="protein sequence ID" value="CAF0906288.1"/>
    <property type="molecule type" value="Genomic_DNA"/>
</dbReference>
<dbReference type="Pfam" id="PF04547">
    <property type="entry name" value="Anoctamin"/>
    <property type="match status" value="1"/>
</dbReference>
<comment type="subcellular location">
    <subcellularLocation>
        <location evidence="1 6">Membrane</location>
        <topology evidence="1 6">Multi-pass membrane protein</topology>
    </subcellularLocation>
</comment>
<dbReference type="EMBL" id="CAJOBA010005529">
    <property type="protein sequence ID" value="CAF3746523.1"/>
    <property type="molecule type" value="Genomic_DNA"/>
</dbReference>